<dbReference type="PROSITE" id="PS50850">
    <property type="entry name" value="MFS"/>
    <property type="match status" value="1"/>
</dbReference>
<feature type="transmembrane region" description="Helical" evidence="7">
    <location>
        <begin position="283"/>
        <end position="302"/>
    </location>
</feature>
<accession>A0A2A2DBT8</accession>
<evidence type="ECO:0000256" key="4">
    <source>
        <dbReference type="ARBA" id="ARBA00022692"/>
    </source>
</evidence>
<dbReference type="AlphaFoldDB" id="A0A2A2DBT8"/>
<evidence type="ECO:0000256" key="2">
    <source>
        <dbReference type="ARBA" id="ARBA00022448"/>
    </source>
</evidence>
<dbReference type="RefSeq" id="WP_095579281.1">
    <property type="nucleotide sequence ID" value="NZ_JAJQQS010000016.1"/>
</dbReference>
<dbReference type="Proteomes" id="UP000218944">
    <property type="component" value="Unassembled WGS sequence"/>
</dbReference>
<keyword evidence="6 7" id="KW-0472">Membrane</keyword>
<feature type="transmembrane region" description="Helical" evidence="7">
    <location>
        <begin position="88"/>
        <end position="107"/>
    </location>
</feature>
<feature type="transmembrane region" description="Helical" evidence="7">
    <location>
        <begin position="255"/>
        <end position="276"/>
    </location>
</feature>
<gene>
    <name evidence="9" type="ORF">CK936_05260</name>
</gene>
<name>A0A2A2DBT8_9ACTN</name>
<comment type="subcellular location">
    <subcellularLocation>
        <location evidence="1">Cell membrane</location>
        <topology evidence="1">Multi-pass membrane protein</topology>
    </subcellularLocation>
</comment>
<dbReference type="PANTHER" id="PTHR23517:SF13">
    <property type="entry name" value="MAJOR FACILITATOR SUPERFAMILY MFS_1"/>
    <property type="match status" value="1"/>
</dbReference>
<feature type="transmembrane region" description="Helical" evidence="7">
    <location>
        <begin position="146"/>
        <end position="168"/>
    </location>
</feature>
<evidence type="ECO:0000256" key="7">
    <source>
        <dbReference type="SAM" id="Phobius"/>
    </source>
</evidence>
<evidence type="ECO:0000256" key="3">
    <source>
        <dbReference type="ARBA" id="ARBA00022475"/>
    </source>
</evidence>
<feature type="transmembrane region" description="Helical" evidence="7">
    <location>
        <begin position="220"/>
        <end position="243"/>
    </location>
</feature>
<feature type="transmembrane region" description="Helical" evidence="7">
    <location>
        <begin position="51"/>
        <end position="76"/>
    </location>
</feature>
<evidence type="ECO:0000313" key="10">
    <source>
        <dbReference type="Proteomes" id="UP000218944"/>
    </source>
</evidence>
<dbReference type="PANTHER" id="PTHR23517">
    <property type="entry name" value="RESISTANCE PROTEIN MDTM, PUTATIVE-RELATED-RELATED"/>
    <property type="match status" value="1"/>
</dbReference>
<protein>
    <submittedName>
        <fullName evidence="9">MFS transporter</fullName>
    </submittedName>
</protein>
<comment type="caution">
    <text evidence="9">The sequence shown here is derived from an EMBL/GenBank/DDBJ whole genome shotgun (WGS) entry which is preliminary data.</text>
</comment>
<dbReference type="InterPro" id="IPR050171">
    <property type="entry name" value="MFS_Transporters"/>
</dbReference>
<keyword evidence="4 7" id="KW-0812">Transmembrane</keyword>
<dbReference type="Gene3D" id="1.20.1250.20">
    <property type="entry name" value="MFS general substrate transporter like domains"/>
    <property type="match status" value="1"/>
</dbReference>
<dbReference type="InterPro" id="IPR020846">
    <property type="entry name" value="MFS_dom"/>
</dbReference>
<keyword evidence="2" id="KW-0813">Transport</keyword>
<dbReference type="SUPFAM" id="SSF103473">
    <property type="entry name" value="MFS general substrate transporter"/>
    <property type="match status" value="1"/>
</dbReference>
<reference evidence="9 10" key="1">
    <citation type="submission" date="2017-08" db="EMBL/GenBank/DDBJ databases">
        <title>Genome sequence of Streptomyces albireticuli NRRL B-1670.</title>
        <authorList>
            <person name="Graham D.E."/>
            <person name="Mahan K.M."/>
            <person name="Klingeman D.M."/>
            <person name="Hettich R.L."/>
            <person name="Parry R.J."/>
            <person name="Spain J.C."/>
        </authorList>
    </citation>
    <scope>NUCLEOTIDE SEQUENCE [LARGE SCALE GENOMIC DNA]</scope>
    <source>
        <strain evidence="9 10">NRRL B-1670</strain>
    </source>
</reference>
<dbReference type="EMBL" id="NSJV01000096">
    <property type="protein sequence ID" value="PAU49943.1"/>
    <property type="molecule type" value="Genomic_DNA"/>
</dbReference>
<dbReference type="Pfam" id="PF07690">
    <property type="entry name" value="MFS_1"/>
    <property type="match status" value="1"/>
</dbReference>
<feature type="transmembrane region" description="Helical" evidence="7">
    <location>
        <begin position="113"/>
        <end position="134"/>
    </location>
</feature>
<keyword evidence="5 7" id="KW-1133">Transmembrane helix</keyword>
<dbReference type="InterPro" id="IPR036259">
    <property type="entry name" value="MFS_trans_sf"/>
</dbReference>
<evidence type="ECO:0000313" key="9">
    <source>
        <dbReference type="EMBL" id="PAU49943.1"/>
    </source>
</evidence>
<dbReference type="GO" id="GO:0005886">
    <property type="term" value="C:plasma membrane"/>
    <property type="evidence" value="ECO:0007669"/>
    <property type="project" value="UniProtKB-SubCell"/>
</dbReference>
<evidence type="ECO:0000259" key="8">
    <source>
        <dbReference type="PROSITE" id="PS50850"/>
    </source>
</evidence>
<dbReference type="GO" id="GO:0022857">
    <property type="term" value="F:transmembrane transporter activity"/>
    <property type="evidence" value="ECO:0007669"/>
    <property type="project" value="InterPro"/>
</dbReference>
<feature type="transmembrane region" description="Helical" evidence="7">
    <location>
        <begin position="348"/>
        <end position="369"/>
    </location>
</feature>
<feature type="domain" description="Major facilitator superfamily (MFS) profile" evidence="8">
    <location>
        <begin position="22"/>
        <end position="400"/>
    </location>
</feature>
<evidence type="ECO:0000256" key="5">
    <source>
        <dbReference type="ARBA" id="ARBA00022989"/>
    </source>
</evidence>
<sequence>MRTRRVALPPTAPAPAAGSRLRFWGVFYTLLLLIAGTNLPTPLYHGLQQRFGFSSLTVTLLFAVYVAVLVPSLLFFGPLSDAVGRRRVLVPAVALAALGSMVFALATDLAWLFGARLLQGVAVGAASGPLTAALNEAEPSGDRRRAALAATLASAGGLGAGPLLAGLLAQYGPAPYRLPFVVEIVLLVPALVAVALLPVTRPGAAWRPRRPSIPPAVRGVFGTSAAVSFLGFTVVGLFLTLVPAYVTGLSGSDNLALSGGAVALMLCCACGAQLLAYGKSARVLQSTGLALLATGSVLLAGAGAASSLPLLGAATVLGGIGQGRLYLGSVTEVNRAAPPHRSADVLSSFYVVGYFGVAVPVIGCGLLARRTGLPHAVQLFATAVAVLCLAALIVLRRRSHRV</sequence>
<proteinExistence type="predicted"/>
<organism evidence="9 10">
    <name type="scientific">Streptomyces albireticuli</name>
    <dbReference type="NCBI Taxonomy" id="1940"/>
    <lineage>
        <taxon>Bacteria</taxon>
        <taxon>Bacillati</taxon>
        <taxon>Actinomycetota</taxon>
        <taxon>Actinomycetes</taxon>
        <taxon>Kitasatosporales</taxon>
        <taxon>Streptomycetaceae</taxon>
        <taxon>Streptomyces</taxon>
    </lineage>
</organism>
<evidence type="ECO:0000256" key="1">
    <source>
        <dbReference type="ARBA" id="ARBA00004651"/>
    </source>
</evidence>
<dbReference type="InterPro" id="IPR011701">
    <property type="entry name" value="MFS"/>
</dbReference>
<feature type="transmembrane region" description="Helical" evidence="7">
    <location>
        <begin position="21"/>
        <end position="39"/>
    </location>
</feature>
<feature type="transmembrane region" description="Helical" evidence="7">
    <location>
        <begin position="180"/>
        <end position="199"/>
    </location>
</feature>
<evidence type="ECO:0000256" key="6">
    <source>
        <dbReference type="ARBA" id="ARBA00023136"/>
    </source>
</evidence>
<keyword evidence="10" id="KW-1185">Reference proteome</keyword>
<feature type="transmembrane region" description="Helical" evidence="7">
    <location>
        <begin position="375"/>
        <end position="395"/>
    </location>
</feature>
<keyword evidence="3" id="KW-1003">Cell membrane</keyword>